<evidence type="ECO:0000256" key="9">
    <source>
        <dbReference type="ARBA" id="ARBA00048743"/>
    </source>
</evidence>
<evidence type="ECO:0000259" key="11">
    <source>
        <dbReference type="Pfam" id="PF02223"/>
    </source>
</evidence>
<evidence type="ECO:0000256" key="6">
    <source>
        <dbReference type="ARBA" id="ARBA00022741"/>
    </source>
</evidence>
<dbReference type="InterPro" id="IPR039430">
    <property type="entry name" value="Thymidylate_kin-like_dom"/>
</dbReference>
<sequence length="221" mass="25342">MSTSLETVTLKEHRLPGRLIAVDGTDGVGKTTMLELVAAELDRRGLPVVRTRQPTTEARELDAFKVFLFEPERRDEIDYRALLCMMIGDRLQHIHQVILPALREGKVVLCDRYIYTQMVTTRTRGHDDEPWMYELYGHVVRPDLALLFDAPLDLACSRIQSRDDWRESFLERDHVEANLVEYRRIAALFGMAVVDTSDPDPQVAFAKIRSELDAVLADFGR</sequence>
<dbReference type="EMBL" id="JAWJZF010000295">
    <property type="protein sequence ID" value="MDX2292334.1"/>
    <property type="molecule type" value="Genomic_DNA"/>
</dbReference>
<protein>
    <recommendedName>
        <fullName evidence="3 10">Thymidylate kinase</fullName>
        <ecNumber evidence="2 10">2.7.4.9</ecNumber>
    </recommendedName>
    <alternativeName>
        <fullName evidence="10">dTMP kinase</fullName>
    </alternativeName>
</protein>
<organism evidence="12 13">
    <name type="scientific">Streptomyces roseolus</name>
    <dbReference type="NCBI Taxonomy" id="67358"/>
    <lineage>
        <taxon>Bacteria</taxon>
        <taxon>Bacillati</taxon>
        <taxon>Actinomycetota</taxon>
        <taxon>Actinomycetes</taxon>
        <taxon>Kitasatosporales</taxon>
        <taxon>Streptomycetaceae</taxon>
        <taxon>Streptomyces</taxon>
    </lineage>
</organism>
<evidence type="ECO:0000256" key="5">
    <source>
        <dbReference type="ARBA" id="ARBA00022727"/>
    </source>
</evidence>
<comment type="caution">
    <text evidence="12">The sequence shown here is derived from an EMBL/GenBank/DDBJ whole genome shotgun (WGS) entry which is preliminary data.</text>
</comment>
<evidence type="ECO:0000256" key="8">
    <source>
        <dbReference type="ARBA" id="ARBA00022840"/>
    </source>
</evidence>
<evidence type="ECO:0000256" key="3">
    <source>
        <dbReference type="ARBA" id="ARBA00017144"/>
    </source>
</evidence>
<evidence type="ECO:0000256" key="2">
    <source>
        <dbReference type="ARBA" id="ARBA00012980"/>
    </source>
</evidence>
<gene>
    <name evidence="10" type="primary">tmk</name>
    <name evidence="12" type="ORF">R2363_09135</name>
</gene>
<proteinExistence type="inferred from homology"/>
<comment type="function">
    <text evidence="10">Phosphorylation of dTMP to form dTDP in both de novo and salvage pathways of dTTP synthesis.</text>
</comment>
<dbReference type="Proteomes" id="UP001278571">
    <property type="component" value="Unassembled WGS sequence"/>
</dbReference>
<evidence type="ECO:0000256" key="1">
    <source>
        <dbReference type="ARBA" id="ARBA00009776"/>
    </source>
</evidence>
<comment type="similarity">
    <text evidence="1 10">Belongs to the thymidylate kinase family.</text>
</comment>
<dbReference type="InterPro" id="IPR018094">
    <property type="entry name" value="Thymidylate_kinase"/>
</dbReference>
<dbReference type="PANTHER" id="PTHR10344">
    <property type="entry name" value="THYMIDYLATE KINASE"/>
    <property type="match status" value="1"/>
</dbReference>
<evidence type="ECO:0000256" key="7">
    <source>
        <dbReference type="ARBA" id="ARBA00022777"/>
    </source>
</evidence>
<dbReference type="HAMAP" id="MF_00165">
    <property type="entry name" value="Thymidylate_kinase"/>
    <property type="match status" value="1"/>
</dbReference>
<keyword evidence="8 10" id="KW-0067">ATP-binding</keyword>
<dbReference type="RefSeq" id="WP_319008828.1">
    <property type="nucleotide sequence ID" value="NZ_JAWJZF010000295.1"/>
</dbReference>
<dbReference type="EC" id="2.7.4.9" evidence="2 10"/>
<keyword evidence="13" id="KW-1185">Reference proteome</keyword>
<feature type="domain" description="Thymidylate kinase-like" evidence="11">
    <location>
        <begin position="22"/>
        <end position="199"/>
    </location>
</feature>
<evidence type="ECO:0000256" key="10">
    <source>
        <dbReference type="HAMAP-Rule" id="MF_00165"/>
    </source>
</evidence>
<evidence type="ECO:0000256" key="4">
    <source>
        <dbReference type="ARBA" id="ARBA00022679"/>
    </source>
</evidence>
<keyword evidence="7 10" id="KW-0418">Kinase</keyword>
<dbReference type="Gene3D" id="3.40.50.300">
    <property type="entry name" value="P-loop containing nucleotide triphosphate hydrolases"/>
    <property type="match status" value="1"/>
</dbReference>
<accession>A0ABU4K3K2</accession>
<keyword evidence="5 10" id="KW-0545">Nucleotide biosynthesis</keyword>
<keyword evidence="4 10" id="KW-0808">Transferase</keyword>
<dbReference type="Pfam" id="PF02223">
    <property type="entry name" value="Thymidylate_kin"/>
    <property type="match status" value="1"/>
</dbReference>
<dbReference type="SUPFAM" id="SSF52540">
    <property type="entry name" value="P-loop containing nucleoside triphosphate hydrolases"/>
    <property type="match status" value="1"/>
</dbReference>
<evidence type="ECO:0000313" key="12">
    <source>
        <dbReference type="EMBL" id="MDX2292334.1"/>
    </source>
</evidence>
<comment type="catalytic activity">
    <reaction evidence="9 10">
        <text>dTMP + ATP = dTDP + ADP</text>
        <dbReference type="Rhea" id="RHEA:13517"/>
        <dbReference type="ChEBI" id="CHEBI:30616"/>
        <dbReference type="ChEBI" id="CHEBI:58369"/>
        <dbReference type="ChEBI" id="CHEBI:63528"/>
        <dbReference type="ChEBI" id="CHEBI:456216"/>
        <dbReference type="EC" id="2.7.4.9"/>
    </reaction>
</comment>
<evidence type="ECO:0000313" key="13">
    <source>
        <dbReference type="Proteomes" id="UP001278571"/>
    </source>
</evidence>
<name>A0ABU4K3K2_9ACTN</name>
<dbReference type="CDD" id="cd01672">
    <property type="entry name" value="TMPK"/>
    <property type="match status" value="1"/>
</dbReference>
<dbReference type="InterPro" id="IPR027417">
    <property type="entry name" value="P-loop_NTPase"/>
</dbReference>
<dbReference type="PANTHER" id="PTHR10344:SF4">
    <property type="entry name" value="UMP-CMP KINASE 2, MITOCHONDRIAL"/>
    <property type="match status" value="1"/>
</dbReference>
<feature type="binding site" evidence="10">
    <location>
        <begin position="24"/>
        <end position="31"/>
    </location>
    <ligand>
        <name>ATP</name>
        <dbReference type="ChEBI" id="CHEBI:30616"/>
    </ligand>
</feature>
<reference evidence="12 13" key="1">
    <citation type="submission" date="2023-10" db="EMBL/GenBank/DDBJ databases">
        <authorList>
            <person name="Wang X.X."/>
        </authorList>
    </citation>
    <scope>NUCLEOTIDE SEQUENCE [LARGE SCALE GENOMIC DNA]</scope>
    <source>
        <strain evidence="12 13">NBRC 12816</strain>
    </source>
</reference>
<dbReference type="GO" id="GO:0004798">
    <property type="term" value="F:dTMP kinase activity"/>
    <property type="evidence" value="ECO:0007669"/>
    <property type="project" value="UniProtKB-EC"/>
</dbReference>
<keyword evidence="6 10" id="KW-0547">Nucleotide-binding</keyword>